<sequence>MSNQLKVICVFLGALGLGLLQGCAVEKNTRDVSTIGGKGNPADVYCSSVGGKVQAKQNVKGAYSVCSFSDGLQVDTWELYRANHQS</sequence>
<protein>
    <recommendedName>
        <fullName evidence="4">DUF333 domain-containing protein</fullName>
    </recommendedName>
</protein>
<name>A0AAJ5BGC5_9GAMM</name>
<dbReference type="Pfam" id="PF03891">
    <property type="entry name" value="DUF333"/>
    <property type="match status" value="1"/>
</dbReference>
<accession>A0AAJ5BGC5</accession>
<feature type="signal peptide" evidence="1">
    <location>
        <begin position="1"/>
        <end position="24"/>
    </location>
</feature>
<evidence type="ECO:0008006" key="4">
    <source>
        <dbReference type="Google" id="ProtNLM"/>
    </source>
</evidence>
<reference evidence="2 3" key="1">
    <citation type="submission" date="2016-10" db="EMBL/GenBank/DDBJ databases">
        <authorList>
            <person name="Varghese N."/>
            <person name="Submissions S."/>
        </authorList>
    </citation>
    <scope>NUCLEOTIDE SEQUENCE [LARGE SCALE GENOMIC DNA]</scope>
    <source>
        <strain evidence="2 3">DSM 5563</strain>
    </source>
</reference>
<dbReference type="RefSeq" id="WP_047780576.1">
    <property type="nucleotide sequence ID" value="NZ_FOLW01000002.1"/>
</dbReference>
<evidence type="ECO:0000313" key="3">
    <source>
        <dbReference type="Proteomes" id="UP000226420"/>
    </source>
</evidence>
<evidence type="ECO:0000256" key="1">
    <source>
        <dbReference type="SAM" id="SignalP"/>
    </source>
</evidence>
<keyword evidence="1" id="KW-0732">Signal</keyword>
<comment type="caution">
    <text evidence="2">The sequence shown here is derived from an EMBL/GenBank/DDBJ whole genome shotgun (WGS) entry which is preliminary data.</text>
</comment>
<dbReference type="AlphaFoldDB" id="A0AAJ5BGC5"/>
<organism evidence="2 3">
    <name type="scientific">Pragia fontium DSM 5563 = ATCC 49100</name>
    <dbReference type="NCBI Taxonomy" id="1122977"/>
    <lineage>
        <taxon>Bacteria</taxon>
        <taxon>Pseudomonadati</taxon>
        <taxon>Pseudomonadota</taxon>
        <taxon>Gammaproteobacteria</taxon>
        <taxon>Enterobacterales</taxon>
        <taxon>Budviciaceae</taxon>
        <taxon>Pragia</taxon>
    </lineage>
</organism>
<dbReference type="InterPro" id="IPR005590">
    <property type="entry name" value="DUF333"/>
</dbReference>
<dbReference type="Proteomes" id="UP000226420">
    <property type="component" value="Unassembled WGS sequence"/>
</dbReference>
<evidence type="ECO:0000313" key="2">
    <source>
        <dbReference type="EMBL" id="SFC36665.1"/>
    </source>
</evidence>
<gene>
    <name evidence="2" type="ORF">SAMN02745723_102189</name>
</gene>
<dbReference type="PROSITE" id="PS51257">
    <property type="entry name" value="PROKAR_LIPOPROTEIN"/>
    <property type="match status" value="1"/>
</dbReference>
<feature type="chain" id="PRO_5042484893" description="DUF333 domain-containing protein" evidence="1">
    <location>
        <begin position="25"/>
        <end position="86"/>
    </location>
</feature>
<dbReference type="EMBL" id="FOLW01000002">
    <property type="protein sequence ID" value="SFC36665.1"/>
    <property type="molecule type" value="Genomic_DNA"/>
</dbReference>
<proteinExistence type="predicted"/>